<feature type="transmembrane region" description="Helical" evidence="1">
    <location>
        <begin position="51"/>
        <end position="68"/>
    </location>
</feature>
<dbReference type="EMBL" id="JAWDGP010001758">
    <property type="protein sequence ID" value="KAK3788482.1"/>
    <property type="molecule type" value="Genomic_DNA"/>
</dbReference>
<evidence type="ECO:0000313" key="3">
    <source>
        <dbReference type="Proteomes" id="UP001283361"/>
    </source>
</evidence>
<keyword evidence="1" id="KW-1133">Transmembrane helix</keyword>
<evidence type="ECO:0000313" key="2">
    <source>
        <dbReference type="EMBL" id="KAK3788482.1"/>
    </source>
</evidence>
<proteinExistence type="predicted"/>
<protein>
    <submittedName>
        <fullName evidence="2">Uncharacterized protein</fullName>
    </submittedName>
</protein>
<sequence>MMTTVALTRRSRPYLSRPAARYPLTVTHGHPLSPGLPFSCSLPRLKKENPVVIILSIIIMVIFPPASIPKQNLTTTASLRATCWLFAFTEVFGLQKVFNCTAFIVSHHIKCPNSKKRPQSTGHFCRRRDRIEESRDACNFVDRLHLRIEDARMRSMGQGRSTEKSLNPHSPAYKHTHMLLPCMAS</sequence>
<keyword evidence="1" id="KW-0472">Membrane</keyword>
<organism evidence="2 3">
    <name type="scientific">Elysia crispata</name>
    <name type="common">lettuce slug</name>
    <dbReference type="NCBI Taxonomy" id="231223"/>
    <lineage>
        <taxon>Eukaryota</taxon>
        <taxon>Metazoa</taxon>
        <taxon>Spiralia</taxon>
        <taxon>Lophotrochozoa</taxon>
        <taxon>Mollusca</taxon>
        <taxon>Gastropoda</taxon>
        <taxon>Heterobranchia</taxon>
        <taxon>Euthyneura</taxon>
        <taxon>Panpulmonata</taxon>
        <taxon>Sacoglossa</taxon>
        <taxon>Placobranchoidea</taxon>
        <taxon>Plakobranchidae</taxon>
        <taxon>Elysia</taxon>
    </lineage>
</organism>
<evidence type="ECO:0000256" key="1">
    <source>
        <dbReference type="SAM" id="Phobius"/>
    </source>
</evidence>
<keyword evidence="3" id="KW-1185">Reference proteome</keyword>
<dbReference type="Proteomes" id="UP001283361">
    <property type="component" value="Unassembled WGS sequence"/>
</dbReference>
<gene>
    <name evidence="2" type="ORF">RRG08_004777</name>
</gene>
<accession>A0AAE1AIU4</accession>
<comment type="caution">
    <text evidence="2">The sequence shown here is derived from an EMBL/GenBank/DDBJ whole genome shotgun (WGS) entry which is preliminary data.</text>
</comment>
<name>A0AAE1AIU4_9GAST</name>
<keyword evidence="1" id="KW-0812">Transmembrane</keyword>
<dbReference type="AlphaFoldDB" id="A0AAE1AIU4"/>
<reference evidence="2" key="1">
    <citation type="journal article" date="2023" name="G3 (Bethesda)">
        <title>A reference genome for the long-term kleptoplast-retaining sea slug Elysia crispata morphotype clarki.</title>
        <authorList>
            <person name="Eastman K.E."/>
            <person name="Pendleton A.L."/>
            <person name="Shaikh M.A."/>
            <person name="Suttiyut T."/>
            <person name="Ogas R."/>
            <person name="Tomko P."/>
            <person name="Gavelis G."/>
            <person name="Widhalm J.R."/>
            <person name="Wisecaver J.H."/>
        </authorList>
    </citation>
    <scope>NUCLEOTIDE SEQUENCE</scope>
    <source>
        <strain evidence="2">ECLA1</strain>
    </source>
</reference>